<organism evidence="1 2">
    <name type="scientific">Fusarium oxysporum f. sp. cubense</name>
    <dbReference type="NCBI Taxonomy" id="61366"/>
    <lineage>
        <taxon>Eukaryota</taxon>
        <taxon>Fungi</taxon>
        <taxon>Dikarya</taxon>
        <taxon>Ascomycota</taxon>
        <taxon>Pezizomycotina</taxon>
        <taxon>Sordariomycetes</taxon>
        <taxon>Hypocreomycetidae</taxon>
        <taxon>Hypocreales</taxon>
        <taxon>Nectriaceae</taxon>
        <taxon>Fusarium</taxon>
        <taxon>Fusarium oxysporum species complex</taxon>
    </lineage>
</organism>
<accession>A0A559LMW8</accession>
<dbReference type="EMBL" id="SRMI01000002">
    <property type="protein sequence ID" value="TVY76250.1"/>
    <property type="molecule type" value="Genomic_DNA"/>
</dbReference>
<sequence>MLSIVGSRQKVDSHDEVALIEIHSMKTDSVADEPHALAGVPSSSGDTINPIDMLPPSRLSAVSDELPAHIQRVLHNERDLTFLGCCRQYPKAVAWSLLLFCTVVMEAYGKSLISGFITFPAFQRRYGSPTRPLAHSPEEQRYEISPSWQMGLQNAVMVCEIIGL</sequence>
<dbReference type="AlphaFoldDB" id="A0A559LMW8"/>
<evidence type="ECO:0000313" key="1">
    <source>
        <dbReference type="EMBL" id="TVY76250.1"/>
    </source>
</evidence>
<proteinExistence type="predicted"/>
<name>A0A559LMW8_FUSOC</name>
<dbReference type="Proteomes" id="UP000320707">
    <property type="component" value="Unassembled WGS sequence"/>
</dbReference>
<comment type="caution">
    <text evidence="1">The sequence shown here is derived from an EMBL/GenBank/DDBJ whole genome shotgun (WGS) entry which is preliminary data.</text>
</comment>
<protein>
    <submittedName>
        <fullName evidence="1">Alpha-glucosides permease MPH3</fullName>
    </submittedName>
</protein>
<reference evidence="1 2" key="1">
    <citation type="journal article" date="2019" name="Microbiol. Resour. Announc.">
        <title>High-quality draft genome sequence of Fusarium oxysporum f. sp. cubense strain 160527, a causal agent of Panama disease.</title>
        <authorList>
            <person name="Asai S."/>
            <person name="Ayukawa Y."/>
            <person name="Gan P."/>
            <person name="Masuda S."/>
            <person name="Komatsu K."/>
            <person name="Shirasu K."/>
            <person name="Arie T."/>
        </authorList>
    </citation>
    <scope>NUCLEOTIDE SEQUENCE [LARGE SCALE GENOMIC DNA]</scope>
    <source>
        <strain evidence="1 2">160527</strain>
    </source>
</reference>
<evidence type="ECO:0000313" key="2">
    <source>
        <dbReference type="Proteomes" id="UP000320707"/>
    </source>
</evidence>
<gene>
    <name evidence="1" type="primary">MPH3-3</name>
    <name evidence="1" type="ORF">Focb16_v008093</name>
</gene>